<dbReference type="Proteomes" id="UP000178449">
    <property type="component" value="Unassembled WGS sequence"/>
</dbReference>
<keyword evidence="1" id="KW-0472">Membrane</keyword>
<keyword evidence="1" id="KW-1133">Transmembrane helix</keyword>
<name>A0A1F6GE48_9PROT</name>
<keyword evidence="1" id="KW-0812">Transmembrane</keyword>
<comment type="caution">
    <text evidence="2">The sequence shown here is derived from an EMBL/GenBank/DDBJ whole genome shotgun (WGS) entry which is preliminary data.</text>
</comment>
<gene>
    <name evidence="2" type="ORF">A2527_02140</name>
</gene>
<reference evidence="2 3" key="1">
    <citation type="journal article" date="2016" name="Nat. Commun.">
        <title>Thousands of microbial genomes shed light on interconnected biogeochemical processes in an aquifer system.</title>
        <authorList>
            <person name="Anantharaman K."/>
            <person name="Brown C.T."/>
            <person name="Hug L.A."/>
            <person name="Sharon I."/>
            <person name="Castelle C.J."/>
            <person name="Probst A.J."/>
            <person name="Thomas B.C."/>
            <person name="Singh A."/>
            <person name="Wilkins M.J."/>
            <person name="Karaoz U."/>
            <person name="Brodie E.L."/>
            <person name="Williams K.H."/>
            <person name="Hubbard S.S."/>
            <person name="Banfield J.F."/>
        </authorList>
    </citation>
    <scope>NUCLEOTIDE SEQUENCE [LARGE SCALE GENOMIC DNA]</scope>
</reference>
<organism evidence="2 3">
    <name type="scientific">Candidatus Lambdaproteobacteria bacterium RIFOXYD2_FULL_50_16</name>
    <dbReference type="NCBI Taxonomy" id="1817772"/>
    <lineage>
        <taxon>Bacteria</taxon>
        <taxon>Pseudomonadati</taxon>
        <taxon>Pseudomonadota</taxon>
        <taxon>Candidatus Lambdaproteobacteria</taxon>
    </lineage>
</organism>
<protein>
    <submittedName>
        <fullName evidence="2">Uncharacterized protein</fullName>
    </submittedName>
</protein>
<dbReference type="AlphaFoldDB" id="A0A1F6GE48"/>
<evidence type="ECO:0000256" key="1">
    <source>
        <dbReference type="SAM" id="Phobius"/>
    </source>
</evidence>
<sequence length="158" mass="17518">MFLLFGASVVPWLASPAGHLQFRFLPVIGAMAILVLFQVGQEILQVGGRVLRRTTAPGLSYLAGFFATLGALGASYTMTQNVLNNQMELLFARILIEEASNRPINRIHVQRPGDNQRGYNGLPSIGDEFNRKNTDFWQDMTEVVNLAMRGCLRFTATT</sequence>
<accession>A0A1F6GE48</accession>
<dbReference type="STRING" id="1817772.A2527_02140"/>
<feature type="transmembrane region" description="Helical" evidence="1">
    <location>
        <begin position="59"/>
        <end position="78"/>
    </location>
</feature>
<evidence type="ECO:0000313" key="3">
    <source>
        <dbReference type="Proteomes" id="UP000178449"/>
    </source>
</evidence>
<proteinExistence type="predicted"/>
<dbReference type="EMBL" id="MFNE01000014">
    <property type="protein sequence ID" value="OGG96384.1"/>
    <property type="molecule type" value="Genomic_DNA"/>
</dbReference>
<evidence type="ECO:0000313" key="2">
    <source>
        <dbReference type="EMBL" id="OGG96384.1"/>
    </source>
</evidence>